<feature type="domain" description="Carboxylesterase type B" evidence="4">
    <location>
        <begin position="165"/>
        <end position="645"/>
    </location>
</feature>
<dbReference type="AlphaFoldDB" id="A0A4Y9XSL6"/>
<dbReference type="Pfam" id="PF00135">
    <property type="entry name" value="COesterase"/>
    <property type="match status" value="1"/>
</dbReference>
<dbReference type="EC" id="3.1.1.-" evidence="3"/>
<dbReference type="Gene3D" id="3.40.50.1820">
    <property type="entry name" value="alpha/beta hydrolase"/>
    <property type="match status" value="1"/>
</dbReference>
<dbReference type="InterPro" id="IPR029058">
    <property type="entry name" value="AB_hydrolase_fold"/>
</dbReference>
<protein>
    <recommendedName>
        <fullName evidence="3">Carboxylic ester hydrolase</fullName>
        <ecNumber evidence="3">3.1.1.-</ecNumber>
    </recommendedName>
</protein>
<dbReference type="PROSITE" id="PS00941">
    <property type="entry name" value="CARBOXYLESTERASE_B_2"/>
    <property type="match status" value="1"/>
</dbReference>
<dbReference type="InterPro" id="IPR002018">
    <property type="entry name" value="CarbesteraseB"/>
</dbReference>
<dbReference type="InterPro" id="IPR050309">
    <property type="entry name" value="Type-B_Carboxylest/Lipase"/>
</dbReference>
<dbReference type="SUPFAM" id="SSF53474">
    <property type="entry name" value="alpha/beta-Hydrolases"/>
    <property type="match status" value="1"/>
</dbReference>
<gene>
    <name evidence="5" type="ORF">EVG20_g10257</name>
</gene>
<organism evidence="5 6">
    <name type="scientific">Dentipellis fragilis</name>
    <dbReference type="NCBI Taxonomy" id="205917"/>
    <lineage>
        <taxon>Eukaryota</taxon>
        <taxon>Fungi</taxon>
        <taxon>Dikarya</taxon>
        <taxon>Basidiomycota</taxon>
        <taxon>Agaricomycotina</taxon>
        <taxon>Agaricomycetes</taxon>
        <taxon>Russulales</taxon>
        <taxon>Hericiaceae</taxon>
        <taxon>Dentipellis</taxon>
    </lineage>
</organism>
<reference evidence="5 6" key="1">
    <citation type="submission" date="2019-02" db="EMBL/GenBank/DDBJ databases">
        <title>Genome sequencing of the rare red list fungi Dentipellis fragilis.</title>
        <authorList>
            <person name="Buettner E."/>
            <person name="Kellner H."/>
        </authorList>
    </citation>
    <scope>NUCLEOTIDE SEQUENCE [LARGE SCALE GENOMIC DNA]</scope>
    <source>
        <strain evidence="5 6">DSM 105465</strain>
    </source>
</reference>
<evidence type="ECO:0000313" key="5">
    <source>
        <dbReference type="EMBL" id="TFY53116.1"/>
    </source>
</evidence>
<dbReference type="STRING" id="205917.A0A4Y9XSL6"/>
<keyword evidence="2 3" id="KW-0378">Hydrolase</keyword>
<dbReference type="Proteomes" id="UP000298327">
    <property type="component" value="Unassembled WGS sequence"/>
</dbReference>
<accession>A0A4Y9XSL6</accession>
<evidence type="ECO:0000256" key="3">
    <source>
        <dbReference type="RuleBase" id="RU361235"/>
    </source>
</evidence>
<name>A0A4Y9XSL6_9AGAM</name>
<proteinExistence type="inferred from homology"/>
<keyword evidence="6" id="KW-1185">Reference proteome</keyword>
<comment type="similarity">
    <text evidence="1 3">Belongs to the type-B carboxylesterase/lipase family.</text>
</comment>
<evidence type="ECO:0000259" key="4">
    <source>
        <dbReference type="Pfam" id="PF00135"/>
    </source>
</evidence>
<dbReference type="InterPro" id="IPR019826">
    <property type="entry name" value="Carboxylesterase_B_AS"/>
</dbReference>
<evidence type="ECO:0000256" key="2">
    <source>
        <dbReference type="ARBA" id="ARBA00022801"/>
    </source>
</evidence>
<evidence type="ECO:0000256" key="1">
    <source>
        <dbReference type="ARBA" id="ARBA00005964"/>
    </source>
</evidence>
<dbReference type="EMBL" id="SEOQ01001199">
    <property type="protein sequence ID" value="TFY53116.1"/>
    <property type="molecule type" value="Genomic_DNA"/>
</dbReference>
<dbReference type="GO" id="GO:0016787">
    <property type="term" value="F:hydrolase activity"/>
    <property type="evidence" value="ECO:0007669"/>
    <property type="project" value="UniProtKB-KW"/>
</dbReference>
<dbReference type="PROSITE" id="PS00122">
    <property type="entry name" value="CARBOXYLESTERASE_B_1"/>
    <property type="match status" value="1"/>
</dbReference>
<dbReference type="OrthoDB" id="408631at2759"/>
<evidence type="ECO:0000313" key="6">
    <source>
        <dbReference type="Proteomes" id="UP000298327"/>
    </source>
</evidence>
<dbReference type="PANTHER" id="PTHR11559">
    <property type="entry name" value="CARBOXYLESTERASE"/>
    <property type="match status" value="1"/>
</dbReference>
<dbReference type="InterPro" id="IPR019819">
    <property type="entry name" value="Carboxylesterase_B_CS"/>
</dbReference>
<comment type="caution">
    <text evidence="5">The sequence shown here is derived from an EMBL/GenBank/DDBJ whole genome shotgun (WGS) entry which is preliminary data.</text>
</comment>
<sequence length="676" mass="73700">MPRTRPARDSCSPSLFQLHPPERIRCAAARVFLLVDELRVRSGEYLASPFPPVPHVDELRVRSVVSHFAYLPSSLSLLSGFISLFIVACNLKKYDSPGPVWLLPDPVESSISTRVARPAYRSPQAAAHVSPEYHQAMYVHSSLWAGVVVLVLIGQGSANVSSASSPVVKLDNGSFTGRTSGDVNLFLGIPFARPPVGNLRFSLPVPHEPYTGTYDATAYGSVCPQQDSNISFPALPPETLAAVAGISLGLTTPENEDCLTVNVITPANVSSKAALPVLVYIYGGAFEVGATATHLFDGSVLVNSSVALGEPIIFVSMNYRLNAFGFLASKEVKDAGVGNLGLQDQREALRWVQKYIHAFGGDRSRVTIYGISAGSISVALQMVTNGGNTEGLFHAGFMESGTTLPVGDISHGQRYYDALVEGTGCSDSRDTLECLRHVPYDQLKPLVDQSPSYGSYQSVNLAWLPCVDGVFLKDTPTNLVSQGDADDEGTFFCLFNTNITTDEETRAYFQQNYFPSATEGEINRLLELYPSDPAQGSPFDTGDANAFTPQFKRLAAFTGDLTFHTQRRSFLQQRSGKQPIWSYLSKRNKQLPVLGSFHTFEAGSIWGPGDMTNYFIRFVVHGNPNGGVDMHWPSYSVASLRLLTLWDGPVAFNITEDTFRAKAVKFLHYLSSKYPL</sequence>